<organism evidence="1 2">
    <name type="scientific">Roseateles hydrophilus</name>
    <dbReference type="NCBI Taxonomy" id="2975054"/>
    <lineage>
        <taxon>Bacteria</taxon>
        <taxon>Pseudomonadati</taxon>
        <taxon>Pseudomonadota</taxon>
        <taxon>Betaproteobacteria</taxon>
        <taxon>Burkholderiales</taxon>
        <taxon>Sphaerotilaceae</taxon>
        <taxon>Roseateles</taxon>
    </lineage>
</organism>
<accession>A0ACC6CAK7</accession>
<proteinExistence type="predicted"/>
<protein>
    <submittedName>
        <fullName evidence="1">PEP-CTERM sorting domain-containing protein</fullName>
    </submittedName>
</protein>
<dbReference type="Proteomes" id="UP001076464">
    <property type="component" value="Unassembled WGS sequence"/>
</dbReference>
<name>A0ACC6CAK7_9BURK</name>
<comment type="caution">
    <text evidence="1">The sequence shown here is derived from an EMBL/GenBank/DDBJ whole genome shotgun (WGS) entry which is preliminary data.</text>
</comment>
<gene>
    <name evidence="1" type="ORF">NYO99_10635</name>
</gene>
<sequence length="183" mass="18877">MTNIFKLLAAAGASLLATTAHAAVLTLTPGVLAAQPGQTAGWGFTLHNDDADNYLVITGTEFSLPPLSSFGSYVDLLGPRGLLVLAPQASLSEGYDALLGTGLGEFRLDAAARGRLDGEVRLHYLLSTVDPTSAAFDPDAHIVSFDASVSAQAAVQAVPEPASWALFGIGAVLALMVSRRRSA</sequence>
<evidence type="ECO:0000313" key="1">
    <source>
        <dbReference type="EMBL" id="MCY4745427.1"/>
    </source>
</evidence>
<reference evidence="1" key="1">
    <citation type="submission" date="2022-08" db="EMBL/GenBank/DDBJ databases">
        <title>Genome sequencing of Pelomonas sp. UHG3.</title>
        <authorList>
            <person name="So Y."/>
        </authorList>
    </citation>
    <scope>NUCLEOTIDE SEQUENCE</scope>
    <source>
        <strain evidence="1">UHG3</strain>
    </source>
</reference>
<evidence type="ECO:0000313" key="2">
    <source>
        <dbReference type="Proteomes" id="UP001076464"/>
    </source>
</evidence>
<dbReference type="EMBL" id="JAPPUY010000002">
    <property type="protein sequence ID" value="MCY4745427.1"/>
    <property type="molecule type" value="Genomic_DNA"/>
</dbReference>
<keyword evidence="2" id="KW-1185">Reference proteome</keyword>